<evidence type="ECO:0000256" key="1">
    <source>
        <dbReference type="ARBA" id="ARBA00006354"/>
    </source>
</evidence>
<dbReference type="PRINTS" id="PR00830">
    <property type="entry name" value="ENDOLAPTASE"/>
</dbReference>
<dbReference type="Proteomes" id="UP000178908">
    <property type="component" value="Unassembled WGS sequence"/>
</dbReference>
<dbReference type="InterPro" id="IPR014721">
    <property type="entry name" value="Ribsml_uS5_D2-typ_fold_subgr"/>
</dbReference>
<dbReference type="Gene3D" id="3.40.50.300">
    <property type="entry name" value="P-loop containing nucleotide triphosphate hydrolases"/>
    <property type="match status" value="1"/>
</dbReference>
<sequence>MSVRIFSAALSGIDAQLIEVEVDSSPGIHSFSIVGLPDKAVQESKERIGSAIKNSGFLPPKSKTKKVIVNLAPADVKKEGPSYDLPIAVGYLFETKQVKFNSEGRLLAGELSLDGRLKPTNGILAMAILAKENKLNEIIIPLANTREAAVVKGINVIGAETLSDVLAHLNKTSIIKPFINKEQVNNLDSTSDSFVSIKGQEYAKRALVIAAAGGHNILMDGPPGSGKTLLAKALVDILPVMSPEEAIEVAKIYSSLGLINAGNPLSFQRPFRNPHHTTSAVAVVGGGSWPKPGEISLAHRGVLFLDELPEFPRSVLESLRQPLEDGTVTIARASGSVKIPAKFMLITAMNPCPCGNYGSQNECLCPPYNVLKYKKKVSGPLLDRIDIQVNVPRETISEDDSMVEENTAKLAEIKKKITKAKEIQLNRFEGLKIFSNSEMNYKNVEKLALPEKSAKLMLKKAINKHGMSLRAYHKTLKVARTIADLEESETVKEHHIAEALAFKVRGNNELG</sequence>
<evidence type="ECO:0000313" key="4">
    <source>
        <dbReference type="Proteomes" id="UP000178908"/>
    </source>
</evidence>
<dbReference type="Gene3D" id="3.30.230.10">
    <property type="match status" value="1"/>
</dbReference>
<evidence type="ECO:0000313" key="3">
    <source>
        <dbReference type="EMBL" id="OGN10072.1"/>
    </source>
</evidence>
<dbReference type="InterPro" id="IPR027417">
    <property type="entry name" value="P-loop_NTPase"/>
</dbReference>
<organism evidence="3 4">
    <name type="scientific">Candidatus Yanofskybacteria bacterium RIFCSPHIGHO2_02_FULL_39_10</name>
    <dbReference type="NCBI Taxonomy" id="1802674"/>
    <lineage>
        <taxon>Bacteria</taxon>
        <taxon>Candidatus Yanofskyibacteriota</taxon>
    </lineage>
</organism>
<dbReference type="SMART" id="SM00382">
    <property type="entry name" value="AAA"/>
    <property type="match status" value="1"/>
</dbReference>
<dbReference type="Pfam" id="PF13541">
    <property type="entry name" value="ChlI"/>
    <property type="match status" value="1"/>
</dbReference>
<dbReference type="Pfam" id="PF13335">
    <property type="entry name" value="Mg_chelatase_C"/>
    <property type="match status" value="1"/>
</dbReference>
<dbReference type="InterPro" id="IPR020568">
    <property type="entry name" value="Ribosomal_Su5_D2-typ_SF"/>
</dbReference>
<gene>
    <name evidence="3" type="ORF">A3C61_00175</name>
</gene>
<proteinExistence type="inferred from homology"/>
<reference evidence="3 4" key="1">
    <citation type="journal article" date="2016" name="Nat. Commun.">
        <title>Thousands of microbial genomes shed light on interconnected biogeochemical processes in an aquifer system.</title>
        <authorList>
            <person name="Anantharaman K."/>
            <person name="Brown C.T."/>
            <person name="Hug L.A."/>
            <person name="Sharon I."/>
            <person name="Castelle C.J."/>
            <person name="Probst A.J."/>
            <person name="Thomas B.C."/>
            <person name="Singh A."/>
            <person name="Wilkins M.J."/>
            <person name="Karaoz U."/>
            <person name="Brodie E.L."/>
            <person name="Williams K.H."/>
            <person name="Hubbard S.S."/>
            <person name="Banfield J.F."/>
        </authorList>
    </citation>
    <scope>NUCLEOTIDE SEQUENCE [LARGE SCALE GENOMIC DNA]</scope>
</reference>
<dbReference type="InterPro" id="IPR000523">
    <property type="entry name" value="Mg_chelatse_chII-like_cat_dom"/>
</dbReference>
<dbReference type="AlphaFoldDB" id="A0A1F8FAB6"/>
<dbReference type="InterPro" id="IPR003593">
    <property type="entry name" value="AAA+_ATPase"/>
</dbReference>
<dbReference type="SUPFAM" id="SSF52540">
    <property type="entry name" value="P-loop containing nucleoside triphosphate hydrolases"/>
    <property type="match status" value="1"/>
</dbReference>
<accession>A0A1F8FAB6</accession>
<dbReference type="Pfam" id="PF01078">
    <property type="entry name" value="Mg_chelatase"/>
    <property type="match status" value="1"/>
</dbReference>
<dbReference type="SUPFAM" id="SSF54211">
    <property type="entry name" value="Ribosomal protein S5 domain 2-like"/>
    <property type="match status" value="1"/>
</dbReference>
<dbReference type="InterPro" id="IPR025158">
    <property type="entry name" value="Mg_chelat-rel_C"/>
</dbReference>
<dbReference type="PANTHER" id="PTHR32039:SF7">
    <property type="entry name" value="COMPETENCE PROTEIN COMM"/>
    <property type="match status" value="1"/>
</dbReference>
<dbReference type="InterPro" id="IPR004482">
    <property type="entry name" value="Mg_chelat-rel"/>
</dbReference>
<dbReference type="EMBL" id="MGJO01000003">
    <property type="protein sequence ID" value="OGN10072.1"/>
    <property type="molecule type" value="Genomic_DNA"/>
</dbReference>
<evidence type="ECO:0000259" key="2">
    <source>
        <dbReference type="SMART" id="SM00382"/>
    </source>
</evidence>
<name>A0A1F8FAB6_9BACT</name>
<comment type="caution">
    <text evidence="3">The sequence shown here is derived from an EMBL/GenBank/DDBJ whole genome shotgun (WGS) entry which is preliminary data.</text>
</comment>
<dbReference type="NCBIfam" id="TIGR00368">
    <property type="entry name" value="YifB family Mg chelatase-like AAA ATPase"/>
    <property type="match status" value="1"/>
</dbReference>
<dbReference type="PANTHER" id="PTHR32039">
    <property type="entry name" value="MAGNESIUM-CHELATASE SUBUNIT CHLI"/>
    <property type="match status" value="1"/>
</dbReference>
<comment type="similarity">
    <text evidence="1">Belongs to the Mg-chelatase subunits D/I family. ComM subfamily.</text>
</comment>
<dbReference type="GO" id="GO:0005524">
    <property type="term" value="F:ATP binding"/>
    <property type="evidence" value="ECO:0007669"/>
    <property type="project" value="InterPro"/>
</dbReference>
<protein>
    <submittedName>
        <fullName evidence="3">Magnesium chelatase</fullName>
    </submittedName>
</protein>
<feature type="domain" description="AAA+ ATPase" evidence="2">
    <location>
        <begin position="213"/>
        <end position="395"/>
    </location>
</feature>
<dbReference type="InterPro" id="IPR045006">
    <property type="entry name" value="CHLI-like"/>
</dbReference>